<dbReference type="EMBL" id="CP046056">
    <property type="protein sequence ID" value="QQD23373.1"/>
    <property type="molecule type" value="Genomic_DNA"/>
</dbReference>
<dbReference type="InterPro" id="IPR029028">
    <property type="entry name" value="Alpha/beta_knot_MTases"/>
</dbReference>
<dbReference type="GO" id="GO:0005737">
    <property type="term" value="C:cytoplasm"/>
    <property type="evidence" value="ECO:0007669"/>
    <property type="project" value="UniProtKB-SubCell"/>
</dbReference>
<evidence type="ECO:0000256" key="3">
    <source>
        <dbReference type="ARBA" id="ARBA00022691"/>
    </source>
</evidence>
<dbReference type="InterPro" id="IPR003742">
    <property type="entry name" value="RlmH-like"/>
</dbReference>
<comment type="function">
    <text evidence="5">Specifically methylates the pseudouridine at position 1915 (m3Psi1915) in 23S rRNA.</text>
</comment>
<keyword evidence="7" id="KW-1185">Reference proteome</keyword>
<keyword evidence="5" id="KW-0698">rRNA processing</keyword>
<dbReference type="GO" id="GO:0070038">
    <property type="term" value="F:rRNA (pseudouridine-N3-)-methyltransferase activity"/>
    <property type="evidence" value="ECO:0007669"/>
    <property type="project" value="UniProtKB-UniRule"/>
</dbReference>
<evidence type="ECO:0000313" key="6">
    <source>
        <dbReference type="EMBL" id="QQD23373.1"/>
    </source>
</evidence>
<dbReference type="SUPFAM" id="SSF75217">
    <property type="entry name" value="alpha/beta knot"/>
    <property type="match status" value="1"/>
</dbReference>
<evidence type="ECO:0000256" key="2">
    <source>
        <dbReference type="ARBA" id="ARBA00022679"/>
    </source>
</evidence>
<protein>
    <recommendedName>
        <fullName evidence="5">Ribosomal RNA large subunit methyltransferase H</fullName>
        <ecNumber evidence="5">2.1.1.177</ecNumber>
    </recommendedName>
    <alternativeName>
        <fullName evidence="5">23S rRNA (pseudouridine1915-N3)-methyltransferase</fullName>
    </alternativeName>
    <alternativeName>
        <fullName evidence="5">23S rRNA m3Psi1915 methyltransferase</fullName>
    </alternativeName>
    <alternativeName>
        <fullName evidence="5">rRNA (pseudouridine-N3-)-methyltransferase RlmH</fullName>
    </alternativeName>
</protein>
<dbReference type="PIRSF" id="PIRSF004505">
    <property type="entry name" value="MT_bac"/>
    <property type="match status" value="1"/>
</dbReference>
<comment type="subcellular location">
    <subcellularLocation>
        <location evidence="5">Cytoplasm</location>
    </subcellularLocation>
</comment>
<dbReference type="Proteomes" id="UP000596074">
    <property type="component" value="Chromosome"/>
</dbReference>
<dbReference type="InterPro" id="IPR029026">
    <property type="entry name" value="tRNA_m1G_MTases_N"/>
</dbReference>
<dbReference type="PANTHER" id="PTHR33603:SF1">
    <property type="entry name" value="RIBOSOMAL RNA LARGE SUBUNIT METHYLTRANSFERASE H"/>
    <property type="match status" value="1"/>
</dbReference>
<keyword evidence="3 5" id="KW-0949">S-adenosyl-L-methionine</keyword>
<evidence type="ECO:0000256" key="4">
    <source>
        <dbReference type="ARBA" id="ARBA00038303"/>
    </source>
</evidence>
<feature type="binding site" evidence="5">
    <location>
        <position position="104"/>
    </location>
    <ligand>
        <name>S-adenosyl-L-methionine</name>
        <dbReference type="ChEBI" id="CHEBI:59789"/>
    </ligand>
</feature>
<dbReference type="AlphaFoldDB" id="A0A9E8JRB1"/>
<keyword evidence="1 5" id="KW-0489">Methyltransferase</keyword>
<comment type="catalytic activity">
    <reaction evidence="5">
        <text>pseudouridine(1915) in 23S rRNA + S-adenosyl-L-methionine = N(3)-methylpseudouridine(1915) in 23S rRNA + S-adenosyl-L-homocysteine + H(+)</text>
        <dbReference type="Rhea" id="RHEA:42752"/>
        <dbReference type="Rhea" id="RHEA-COMP:10221"/>
        <dbReference type="Rhea" id="RHEA-COMP:10222"/>
        <dbReference type="ChEBI" id="CHEBI:15378"/>
        <dbReference type="ChEBI" id="CHEBI:57856"/>
        <dbReference type="ChEBI" id="CHEBI:59789"/>
        <dbReference type="ChEBI" id="CHEBI:65314"/>
        <dbReference type="ChEBI" id="CHEBI:74486"/>
        <dbReference type="EC" id="2.1.1.177"/>
    </reaction>
</comment>
<accession>A0A9E8JRB1</accession>
<dbReference type="PANTHER" id="PTHR33603">
    <property type="entry name" value="METHYLTRANSFERASE"/>
    <property type="match status" value="1"/>
</dbReference>
<dbReference type="Pfam" id="PF02590">
    <property type="entry name" value="SPOUT_MTase"/>
    <property type="match status" value="1"/>
</dbReference>
<sequence length="155" mass="17349">MKLRLLAVGHKMPAWVEQGYAEYAKRLPADCALELVEIAPGHRAKNTSKEKAMQQEADALRKAIRPQDFVVALDVKGHAWSTEQLAQQLDGWRMQGGDVALLIGGPDGMTPELLTLARQRWSLSALTLPHPLVRVLLAEQLYRAWSILQGHPYHK</sequence>
<comment type="similarity">
    <text evidence="4 5">Belongs to the RNA methyltransferase RlmH family.</text>
</comment>
<proteinExistence type="inferred from homology"/>
<feature type="binding site" evidence="5">
    <location>
        <position position="73"/>
    </location>
    <ligand>
        <name>S-adenosyl-L-methionine</name>
        <dbReference type="ChEBI" id="CHEBI:59789"/>
    </ligand>
</feature>
<reference evidence="6 7" key="1">
    <citation type="submission" date="2019-11" db="EMBL/GenBank/DDBJ databases">
        <title>Venatorbacter sp. nov. a predator of Campylobacter and other Gram-negative bacteria.</title>
        <authorList>
            <person name="Saeedi A."/>
            <person name="Cummings N.J."/>
            <person name="Connerton I.F."/>
            <person name="Connerton P.L."/>
        </authorList>
    </citation>
    <scope>NUCLEOTIDE SEQUENCE [LARGE SCALE GENOMIC DNA]</scope>
    <source>
        <strain evidence="6">XL5</strain>
    </source>
</reference>
<evidence type="ECO:0000256" key="1">
    <source>
        <dbReference type="ARBA" id="ARBA00022603"/>
    </source>
</evidence>
<organism evidence="6 7">
    <name type="scientific">Venatoribacter cucullus</name>
    <dbReference type="NCBI Taxonomy" id="2661630"/>
    <lineage>
        <taxon>Bacteria</taxon>
        <taxon>Pseudomonadati</taxon>
        <taxon>Pseudomonadota</taxon>
        <taxon>Gammaproteobacteria</taxon>
        <taxon>Oceanospirillales</taxon>
        <taxon>Oceanospirillaceae</taxon>
        <taxon>Venatoribacter</taxon>
    </lineage>
</organism>
<dbReference type="KEGG" id="vcw:GJQ55_02265"/>
<dbReference type="CDD" id="cd18081">
    <property type="entry name" value="RlmH-like"/>
    <property type="match status" value="1"/>
</dbReference>
<comment type="subunit">
    <text evidence="5">Homodimer.</text>
</comment>
<evidence type="ECO:0000313" key="7">
    <source>
        <dbReference type="Proteomes" id="UP000596074"/>
    </source>
</evidence>
<dbReference type="NCBIfam" id="TIGR00246">
    <property type="entry name" value="tRNA_RlmH_YbeA"/>
    <property type="match status" value="1"/>
</dbReference>
<evidence type="ECO:0000256" key="5">
    <source>
        <dbReference type="HAMAP-Rule" id="MF_00658"/>
    </source>
</evidence>
<dbReference type="Gene3D" id="3.40.1280.10">
    <property type="match status" value="1"/>
</dbReference>
<keyword evidence="2 5" id="KW-0808">Transferase</keyword>
<name>A0A9E8JRB1_9GAMM</name>
<dbReference type="EC" id="2.1.1.177" evidence="5"/>
<keyword evidence="5" id="KW-0963">Cytoplasm</keyword>
<dbReference type="RefSeq" id="WP_228345898.1">
    <property type="nucleotide sequence ID" value="NZ_CP045550.1"/>
</dbReference>
<gene>
    <name evidence="5 6" type="primary">rlmH</name>
    <name evidence="6" type="ORF">GJQ55_02265</name>
</gene>
<dbReference type="HAMAP" id="MF_00658">
    <property type="entry name" value="23SrRNA_methyltr_H"/>
    <property type="match status" value="1"/>
</dbReference>
<dbReference type="NCBIfam" id="NF000986">
    <property type="entry name" value="PRK00103.1-4"/>
    <property type="match status" value="1"/>
</dbReference>
<feature type="binding site" evidence="5">
    <location>
        <begin position="123"/>
        <end position="128"/>
    </location>
    <ligand>
        <name>S-adenosyl-L-methionine</name>
        <dbReference type="ChEBI" id="CHEBI:59789"/>
    </ligand>
</feature>